<evidence type="ECO:0000313" key="3">
    <source>
        <dbReference type="Proteomes" id="UP000499080"/>
    </source>
</evidence>
<dbReference type="EMBL" id="BGPR01162830">
    <property type="protein sequence ID" value="GBM02280.1"/>
    <property type="molecule type" value="Genomic_DNA"/>
</dbReference>
<sequence length="106" mass="11655">MQHSPPGLAQLGQFWPLRHKKSLTHSPPCLSLFRLSRCLCQIRVQGICSRPPSPVSEYSERKKKAVSAHSPKYAQNSLPMKIGIAPTGFGAEQSEQRCSNTVGTPL</sequence>
<keyword evidence="3" id="KW-1185">Reference proteome</keyword>
<reference evidence="1 3" key="1">
    <citation type="journal article" date="2019" name="Sci. Rep.">
        <title>Orb-weaving spider Araneus ventricosus genome elucidates the spidroin gene catalogue.</title>
        <authorList>
            <person name="Kono N."/>
            <person name="Nakamura H."/>
            <person name="Ohtoshi R."/>
            <person name="Moran D.A.P."/>
            <person name="Shinohara A."/>
            <person name="Yoshida Y."/>
            <person name="Fujiwara M."/>
            <person name="Mori M."/>
            <person name="Tomita M."/>
            <person name="Arakawa K."/>
        </authorList>
    </citation>
    <scope>NUCLEOTIDE SEQUENCE [LARGE SCALE GENOMIC DNA]</scope>
</reference>
<protein>
    <submittedName>
        <fullName evidence="1">Uncharacterized protein</fullName>
    </submittedName>
</protein>
<dbReference type="EMBL" id="BGPR01162846">
    <property type="protein sequence ID" value="GBM02333.1"/>
    <property type="molecule type" value="Genomic_DNA"/>
</dbReference>
<gene>
    <name evidence="2" type="ORF">AVEN_58016_1</name>
    <name evidence="1" type="ORF">AVEN_6336_1</name>
</gene>
<evidence type="ECO:0000313" key="2">
    <source>
        <dbReference type="EMBL" id="GBM02333.1"/>
    </source>
</evidence>
<dbReference type="Proteomes" id="UP000499080">
    <property type="component" value="Unassembled WGS sequence"/>
</dbReference>
<evidence type="ECO:0000313" key="1">
    <source>
        <dbReference type="EMBL" id="GBM02280.1"/>
    </source>
</evidence>
<accession>A0A4Y2CDF3</accession>
<comment type="caution">
    <text evidence="1">The sequence shown here is derived from an EMBL/GenBank/DDBJ whole genome shotgun (WGS) entry which is preliminary data.</text>
</comment>
<name>A0A4Y2CDF3_ARAVE</name>
<dbReference type="AlphaFoldDB" id="A0A4Y2CDF3"/>
<organism evidence="1 3">
    <name type="scientific">Araneus ventricosus</name>
    <name type="common">Orbweaver spider</name>
    <name type="synonym">Epeira ventricosa</name>
    <dbReference type="NCBI Taxonomy" id="182803"/>
    <lineage>
        <taxon>Eukaryota</taxon>
        <taxon>Metazoa</taxon>
        <taxon>Ecdysozoa</taxon>
        <taxon>Arthropoda</taxon>
        <taxon>Chelicerata</taxon>
        <taxon>Arachnida</taxon>
        <taxon>Araneae</taxon>
        <taxon>Araneomorphae</taxon>
        <taxon>Entelegynae</taxon>
        <taxon>Araneoidea</taxon>
        <taxon>Araneidae</taxon>
        <taxon>Araneus</taxon>
    </lineage>
</organism>
<proteinExistence type="predicted"/>